<evidence type="ECO:0000313" key="2">
    <source>
        <dbReference type="Proteomes" id="UP001281614"/>
    </source>
</evidence>
<dbReference type="Proteomes" id="UP001281614">
    <property type="component" value="Unassembled WGS sequence"/>
</dbReference>
<gene>
    <name evidence="1" type="ORF">CKAH01_02895</name>
</gene>
<reference evidence="1" key="1">
    <citation type="submission" date="2023-02" db="EMBL/GenBank/DDBJ databases">
        <title>Colletotrichum kahawae CIFC_Que2 genome sequencing and assembly.</title>
        <authorList>
            <person name="Baroncelli R."/>
        </authorList>
    </citation>
    <scope>NUCLEOTIDE SEQUENCE</scope>
    <source>
        <strain evidence="1">CIFC_Que2</strain>
    </source>
</reference>
<accession>A0AAD9XWU6</accession>
<dbReference type="EMBL" id="VYYT01000876">
    <property type="protein sequence ID" value="KAK2728845.1"/>
    <property type="molecule type" value="Genomic_DNA"/>
</dbReference>
<comment type="caution">
    <text evidence="1">The sequence shown here is derived from an EMBL/GenBank/DDBJ whole genome shotgun (WGS) entry which is preliminary data.</text>
</comment>
<name>A0AAD9XWU6_COLKA</name>
<proteinExistence type="predicted"/>
<organism evidence="1 2">
    <name type="scientific">Colletotrichum kahawae</name>
    <name type="common">Coffee berry disease fungus</name>
    <dbReference type="NCBI Taxonomy" id="34407"/>
    <lineage>
        <taxon>Eukaryota</taxon>
        <taxon>Fungi</taxon>
        <taxon>Dikarya</taxon>
        <taxon>Ascomycota</taxon>
        <taxon>Pezizomycotina</taxon>
        <taxon>Sordariomycetes</taxon>
        <taxon>Hypocreomycetidae</taxon>
        <taxon>Glomerellales</taxon>
        <taxon>Glomerellaceae</taxon>
        <taxon>Colletotrichum</taxon>
        <taxon>Colletotrichum gloeosporioides species complex</taxon>
    </lineage>
</organism>
<dbReference type="AlphaFoldDB" id="A0AAD9XWU6"/>
<keyword evidence="2" id="KW-1185">Reference proteome</keyword>
<protein>
    <submittedName>
        <fullName evidence="1">Uncharacterized protein</fullName>
    </submittedName>
</protein>
<sequence length="92" mass="10502">MFTTFNLLVYTSISPTQCHLVTHIDTRPTLILLHTTTAFTSNPSIYRFVIQPYRSIPLVRHNAPTSPHLAQLKSHPSYPPLPQYRERVTCVG</sequence>
<evidence type="ECO:0000313" key="1">
    <source>
        <dbReference type="EMBL" id="KAK2728845.1"/>
    </source>
</evidence>